<dbReference type="AlphaFoldDB" id="A0A3P1BNT8"/>
<evidence type="ECO:0008006" key="3">
    <source>
        <dbReference type="Google" id="ProtNLM"/>
    </source>
</evidence>
<dbReference type="Gene3D" id="3.40.50.1820">
    <property type="entry name" value="alpha/beta hydrolase"/>
    <property type="match status" value="1"/>
</dbReference>
<dbReference type="InterPro" id="IPR050261">
    <property type="entry name" value="FrsA_esterase"/>
</dbReference>
<dbReference type="PANTHER" id="PTHR22946:SF8">
    <property type="entry name" value="ACETYL XYLAN ESTERASE DOMAIN-CONTAINING PROTEIN"/>
    <property type="match status" value="1"/>
</dbReference>
<evidence type="ECO:0000313" key="2">
    <source>
        <dbReference type="Proteomes" id="UP000271925"/>
    </source>
</evidence>
<dbReference type="OrthoDB" id="3668964at2"/>
<dbReference type="InterPro" id="IPR029058">
    <property type="entry name" value="AB_hydrolase_fold"/>
</dbReference>
<reference evidence="1 2" key="1">
    <citation type="submission" date="2018-11" db="EMBL/GenBank/DDBJ databases">
        <authorList>
            <person name="Zhou Z."/>
            <person name="Wang G."/>
        </authorList>
    </citation>
    <scope>NUCLEOTIDE SEQUENCE [LARGE SCALE GENOMIC DNA]</scope>
    <source>
        <strain evidence="1 2">KCTC52004</strain>
    </source>
</reference>
<organism evidence="1 2">
    <name type="scientific">Larkinella rosea</name>
    <dbReference type="NCBI Taxonomy" id="2025312"/>
    <lineage>
        <taxon>Bacteria</taxon>
        <taxon>Pseudomonadati</taxon>
        <taxon>Bacteroidota</taxon>
        <taxon>Cytophagia</taxon>
        <taxon>Cytophagales</taxon>
        <taxon>Spirosomataceae</taxon>
        <taxon>Larkinella</taxon>
    </lineage>
</organism>
<dbReference type="SUPFAM" id="SSF53474">
    <property type="entry name" value="alpha/beta-Hydrolases"/>
    <property type="match status" value="1"/>
</dbReference>
<proteinExistence type="predicted"/>
<comment type="caution">
    <text evidence="1">The sequence shown here is derived from an EMBL/GenBank/DDBJ whole genome shotgun (WGS) entry which is preliminary data.</text>
</comment>
<keyword evidence="2" id="KW-1185">Reference proteome</keyword>
<name>A0A3P1BNT8_9BACT</name>
<accession>A0A3P1BNT8</accession>
<dbReference type="EMBL" id="RQJO01000009">
    <property type="protein sequence ID" value="RRB02154.1"/>
    <property type="molecule type" value="Genomic_DNA"/>
</dbReference>
<dbReference type="Proteomes" id="UP000271925">
    <property type="component" value="Unassembled WGS sequence"/>
</dbReference>
<dbReference type="PANTHER" id="PTHR22946">
    <property type="entry name" value="DIENELACTONE HYDROLASE DOMAIN-CONTAINING PROTEIN-RELATED"/>
    <property type="match status" value="1"/>
</dbReference>
<gene>
    <name evidence="1" type="ORF">EHT25_16865</name>
</gene>
<sequence length="432" mass="48883">MKSNQTRRQFIRSSALTGTLPFLSSHFDFGGEWPGQYNPVQPEMAAEMKSIIGSYGPWAASLQRQGALSFRNDRWKPEQLARWKKEALTKTRELVAAPPQPATPSVRVDRTFEYDGLQIEELTWQLPYGRPTKAVVLKPKGVTGRLPAILALHDHGGKKYFGYRKIVKTGDDQHPLLTEHQLEDYEGRAWANEIARKGYVVLVHDTFTFGSRRVLYQDVEGLNYGVLNTKDKTDADPEKTEHIEAYNQWAAEHEHVLSKSLFCAGTTWPGVFLSEDQVALSILCARSDVDPQRVGCGGLSGGGLRTVYLAGLDSRIKCCVCVGFMTTWDDLTLHKSFTHTWMTYTPLLSRYLDFPELLGLRVPLPTMVQNNNQDELYTLPEMQTADKILAGVFKKAGAADRYSGRFYDGAHKFDKTMQTDAFDWFDRWLKGK</sequence>
<protein>
    <recommendedName>
        <fullName evidence="3">Peptidase S9 prolyl oligopeptidase catalytic domain-containing protein</fullName>
    </recommendedName>
</protein>
<evidence type="ECO:0000313" key="1">
    <source>
        <dbReference type="EMBL" id="RRB02154.1"/>
    </source>
</evidence>